<comment type="caution">
    <text evidence="4">The sequence shown here is derived from an EMBL/GenBank/DDBJ whole genome shotgun (WGS) entry which is preliminary data.</text>
</comment>
<dbReference type="PROSITE" id="PS50893">
    <property type="entry name" value="ABC_TRANSPORTER_2"/>
    <property type="match status" value="2"/>
</dbReference>
<reference evidence="4 5" key="1">
    <citation type="journal article" date="2005" name="Int. J. Syst. Evol. Microbiol.">
        <title>Bacillus cibi sp. nov., isolated from jeotgal, a traditional Korean fermented seafood.</title>
        <authorList>
            <person name="Yoon J.H."/>
            <person name="Lee C.H."/>
            <person name="Oh T.K."/>
        </authorList>
    </citation>
    <scope>NUCLEOTIDE SEQUENCE [LARGE SCALE GENOMIC DNA]</scope>
    <source>
        <strain evidence="4 5">DSM 16189</strain>
    </source>
</reference>
<evidence type="ECO:0000256" key="2">
    <source>
        <dbReference type="ARBA" id="ARBA00022840"/>
    </source>
</evidence>
<dbReference type="PROSITE" id="PS00211">
    <property type="entry name" value="ABC_TRANSPORTER_1"/>
    <property type="match status" value="1"/>
</dbReference>
<dbReference type="CDD" id="cd03221">
    <property type="entry name" value="ABCF_EF-3"/>
    <property type="match status" value="2"/>
</dbReference>
<keyword evidence="2 4" id="KW-0067">ATP-binding</keyword>
<dbReference type="OrthoDB" id="9760950at2"/>
<dbReference type="Proteomes" id="UP000028549">
    <property type="component" value="Unassembled WGS sequence"/>
</dbReference>
<dbReference type="STRING" id="246786.GS18_0203680"/>
<dbReference type="InterPro" id="IPR003593">
    <property type="entry name" value="AAA+_ATPase"/>
</dbReference>
<dbReference type="SMART" id="SM00382">
    <property type="entry name" value="AAA"/>
    <property type="match status" value="2"/>
</dbReference>
<dbReference type="PANTHER" id="PTHR42855:SF2">
    <property type="entry name" value="DRUG RESISTANCE ABC TRANSPORTER,ATP-BINDING PROTEIN"/>
    <property type="match status" value="1"/>
</dbReference>
<evidence type="ECO:0000259" key="3">
    <source>
        <dbReference type="PROSITE" id="PS50893"/>
    </source>
</evidence>
<dbReference type="FunFam" id="3.40.50.300:FF:000011">
    <property type="entry name" value="Putative ABC transporter ATP-binding component"/>
    <property type="match status" value="1"/>
</dbReference>
<organism evidence="4 5">
    <name type="scientific">Metabacillus indicus</name>
    <name type="common">Bacillus indicus</name>
    <dbReference type="NCBI Taxonomy" id="246786"/>
    <lineage>
        <taxon>Bacteria</taxon>
        <taxon>Bacillati</taxon>
        <taxon>Bacillota</taxon>
        <taxon>Bacilli</taxon>
        <taxon>Bacillales</taxon>
        <taxon>Bacillaceae</taxon>
        <taxon>Metabacillus</taxon>
    </lineage>
</organism>
<dbReference type="InterPro" id="IPR003439">
    <property type="entry name" value="ABC_transporter-like_ATP-bd"/>
</dbReference>
<dbReference type="Gene3D" id="3.40.50.300">
    <property type="entry name" value="P-loop containing nucleotide triphosphate hydrolases"/>
    <property type="match status" value="2"/>
</dbReference>
<sequence>MAKNSRNEKAIVKINGLTKHFGDKLIFENVSFDIREGERAGLAGYNGTGKTTLANLLFGSIEPDKGSMTRKPGLKIGYLLQSVDYSVQNFKDALNSEGDQTVLEAAGRLGLEKVADWEEERLLHLSGGEKLKLALAQVISSNPDLLILDEPTNHLDYHGIEWLADWLQTFKGAVMIISHDRHFLDRTVSHIFELENKKLKEYPGNYTAYRREKKRQLEEQKHDYEVQQRHKAKVEGQMENLRSWSEKAHRNSTKQGSLSERRQMGFKEYHRAKAKKMDVQVRSKMKRLEAELEKNKIEKPLEDTAVQFEFDAAGKRGKRIFEAKGLQKSFAGRTLIGSSHFYMKHGERIGVIGRNGAGKTTLIRMLQGIEGLSGGELWRSPTLKIACLSQDVGDLNADESVLEAMQAPDRDKLLKARTLLANMGLKEDKIEQKIGCLSLGERTRVKLAGLILNEYDCLILDEPTNHLDLPSREQLEETLSQFEGTLIIISHDRYLVEKLCDKLLVFENGSIRRAEMRIGEYYSALKNENTVPNDDEEELLKVNNRLTAVIGNLSLINRDHPEFQEYDNEFARLIREKNLLEKRKKG</sequence>
<dbReference type="SUPFAM" id="SSF52540">
    <property type="entry name" value="P-loop containing nucleoside triphosphate hydrolases"/>
    <property type="match status" value="2"/>
</dbReference>
<dbReference type="InterPro" id="IPR027417">
    <property type="entry name" value="P-loop_NTPase"/>
</dbReference>
<dbReference type="GO" id="GO:0016887">
    <property type="term" value="F:ATP hydrolysis activity"/>
    <property type="evidence" value="ECO:0007669"/>
    <property type="project" value="InterPro"/>
</dbReference>
<dbReference type="InterPro" id="IPR032781">
    <property type="entry name" value="ABC_tran_Xtn"/>
</dbReference>
<dbReference type="EMBL" id="JNVC02000001">
    <property type="protein sequence ID" value="KEZ54038.1"/>
    <property type="molecule type" value="Genomic_DNA"/>
</dbReference>
<evidence type="ECO:0000313" key="5">
    <source>
        <dbReference type="Proteomes" id="UP000028549"/>
    </source>
</evidence>
<evidence type="ECO:0000256" key="1">
    <source>
        <dbReference type="ARBA" id="ARBA00022741"/>
    </source>
</evidence>
<feature type="domain" description="ABC transporter" evidence="3">
    <location>
        <begin position="12"/>
        <end position="221"/>
    </location>
</feature>
<dbReference type="RefSeq" id="WP_029565532.1">
    <property type="nucleotide sequence ID" value="NZ_JNVC02000001.1"/>
</dbReference>
<evidence type="ECO:0000313" key="4">
    <source>
        <dbReference type="EMBL" id="KEZ54038.1"/>
    </source>
</evidence>
<dbReference type="NCBIfam" id="NF000355">
    <property type="entry name" value="ribo_prot_ABC_F"/>
    <property type="match status" value="1"/>
</dbReference>
<proteinExistence type="predicted"/>
<dbReference type="InterPro" id="IPR017871">
    <property type="entry name" value="ABC_transporter-like_CS"/>
</dbReference>
<keyword evidence="1" id="KW-0547">Nucleotide-binding</keyword>
<dbReference type="InterPro" id="IPR051309">
    <property type="entry name" value="ABCF_ATPase"/>
</dbReference>
<dbReference type="AlphaFoldDB" id="A0A084H376"/>
<dbReference type="Pfam" id="PF00005">
    <property type="entry name" value="ABC_tran"/>
    <property type="match status" value="2"/>
</dbReference>
<feature type="domain" description="ABC transporter" evidence="3">
    <location>
        <begin position="321"/>
        <end position="533"/>
    </location>
</feature>
<dbReference type="GO" id="GO:0005524">
    <property type="term" value="F:ATP binding"/>
    <property type="evidence" value="ECO:0007669"/>
    <property type="project" value="UniProtKB-KW"/>
</dbReference>
<protein>
    <submittedName>
        <fullName evidence="4">ABC transporter ATP-binding protein</fullName>
    </submittedName>
</protein>
<dbReference type="Pfam" id="PF12848">
    <property type="entry name" value="ABC_tran_Xtn"/>
    <property type="match status" value="1"/>
</dbReference>
<name>A0A084H376_METID</name>
<gene>
    <name evidence="4" type="ORF">GS18_0203680</name>
</gene>
<dbReference type="PANTHER" id="PTHR42855">
    <property type="entry name" value="ABC TRANSPORTER ATP-BINDING SUBUNIT"/>
    <property type="match status" value="1"/>
</dbReference>
<keyword evidence="5" id="KW-1185">Reference proteome</keyword>
<accession>A0A084H376</accession>